<evidence type="ECO:0000313" key="7">
    <source>
        <dbReference type="Proteomes" id="UP000297385"/>
    </source>
</evidence>
<dbReference type="GO" id="GO:0003700">
    <property type="term" value="F:DNA-binding transcription factor activity"/>
    <property type="evidence" value="ECO:0007669"/>
    <property type="project" value="TreeGrafter"/>
</dbReference>
<dbReference type="Proteomes" id="UP000297385">
    <property type="component" value="Unassembled WGS sequence"/>
</dbReference>
<dbReference type="InterPro" id="IPR009057">
    <property type="entry name" value="Homeodomain-like_sf"/>
</dbReference>
<comment type="caution">
    <text evidence="6">The sequence shown here is derived from an EMBL/GenBank/DDBJ whole genome shotgun (WGS) entry which is preliminary data.</text>
</comment>
<dbReference type="GO" id="GO:0000976">
    <property type="term" value="F:transcription cis-regulatory region binding"/>
    <property type="evidence" value="ECO:0007669"/>
    <property type="project" value="TreeGrafter"/>
</dbReference>
<dbReference type="AlphaFoldDB" id="A0A4Y8MGC6"/>
<dbReference type="PROSITE" id="PS50977">
    <property type="entry name" value="HTH_TETR_2"/>
    <property type="match status" value="1"/>
</dbReference>
<organism evidence="6 7">
    <name type="scientific">Paraburkholderia dipogonis</name>
    <dbReference type="NCBI Taxonomy" id="1211383"/>
    <lineage>
        <taxon>Bacteria</taxon>
        <taxon>Pseudomonadati</taxon>
        <taxon>Pseudomonadota</taxon>
        <taxon>Betaproteobacteria</taxon>
        <taxon>Burkholderiales</taxon>
        <taxon>Burkholderiaceae</taxon>
        <taxon>Paraburkholderia</taxon>
    </lineage>
</organism>
<protein>
    <submittedName>
        <fullName evidence="6">TetR/AcrR family transcriptional regulator</fullName>
    </submittedName>
</protein>
<accession>A0A4Y8MGC6</accession>
<dbReference type="Pfam" id="PF00440">
    <property type="entry name" value="TetR_N"/>
    <property type="match status" value="1"/>
</dbReference>
<dbReference type="PANTHER" id="PTHR30055:SF234">
    <property type="entry name" value="HTH-TYPE TRANSCRIPTIONAL REGULATOR BETI"/>
    <property type="match status" value="1"/>
</dbReference>
<evidence type="ECO:0000256" key="1">
    <source>
        <dbReference type="ARBA" id="ARBA00023015"/>
    </source>
</evidence>
<dbReference type="PANTHER" id="PTHR30055">
    <property type="entry name" value="HTH-TYPE TRANSCRIPTIONAL REGULATOR RUTR"/>
    <property type="match status" value="1"/>
</dbReference>
<dbReference type="RefSeq" id="WP_134466613.1">
    <property type="nucleotide sequence ID" value="NZ_SNVI01000008.1"/>
</dbReference>
<evidence type="ECO:0000256" key="4">
    <source>
        <dbReference type="PROSITE-ProRule" id="PRU00335"/>
    </source>
</evidence>
<keyword evidence="3" id="KW-0804">Transcription</keyword>
<dbReference type="EMBL" id="SNVI01000008">
    <property type="protein sequence ID" value="TFE36512.1"/>
    <property type="molecule type" value="Genomic_DNA"/>
</dbReference>
<feature type="domain" description="HTH tetR-type" evidence="5">
    <location>
        <begin position="5"/>
        <end position="65"/>
    </location>
</feature>
<dbReference type="SUPFAM" id="SSF46689">
    <property type="entry name" value="Homeodomain-like"/>
    <property type="match status" value="1"/>
</dbReference>
<keyword evidence="2 4" id="KW-0238">DNA-binding</keyword>
<gene>
    <name evidence="6" type="ORF">E2553_43035</name>
</gene>
<evidence type="ECO:0000256" key="2">
    <source>
        <dbReference type="ARBA" id="ARBA00023125"/>
    </source>
</evidence>
<proteinExistence type="predicted"/>
<reference evidence="6 7" key="1">
    <citation type="submission" date="2019-03" db="EMBL/GenBank/DDBJ databases">
        <title>Complete Genome Sequence of Paraburkholderia dipogonis ICMP 19430T, a Nitrogen-fixing Symbiont of the South African Invasive Legume Dipogon lignosus in New Zealand.</title>
        <authorList>
            <person name="De Meyer S.E."/>
        </authorList>
    </citation>
    <scope>NUCLEOTIDE SEQUENCE [LARGE SCALE GENOMIC DNA]</scope>
    <source>
        <strain evidence="6 7">ICMP 19430</strain>
    </source>
</reference>
<dbReference type="PRINTS" id="PR00455">
    <property type="entry name" value="HTHTETR"/>
</dbReference>
<sequence>MASRTSSYQRIMGAALRLFAERGTSEVTVSDLAAAAGVARGTVYAHLSSTQSLFENVASELAGEMHERVSASSRADSPPTLRLAEGIRFFIRRAHEEPQWGRFIVRFAFTEKSLQGLWSGPPVRDLIAGIEAGLYSLRPEQLPSSVAMMAGSVLGAMLLVLEGHKSWREASSDTAELVLRAFGVASDEARSIATAELPQLLSSTPP</sequence>
<keyword evidence="1" id="KW-0805">Transcription regulation</keyword>
<dbReference type="InterPro" id="IPR049513">
    <property type="entry name" value="TetR_C_40"/>
</dbReference>
<name>A0A4Y8MGC6_9BURK</name>
<dbReference type="Gene3D" id="1.10.357.10">
    <property type="entry name" value="Tetracycline Repressor, domain 2"/>
    <property type="match status" value="1"/>
</dbReference>
<dbReference type="Pfam" id="PF21306">
    <property type="entry name" value="TetR_C_40"/>
    <property type="match status" value="1"/>
</dbReference>
<dbReference type="InterPro" id="IPR001647">
    <property type="entry name" value="HTH_TetR"/>
</dbReference>
<evidence type="ECO:0000313" key="6">
    <source>
        <dbReference type="EMBL" id="TFE36512.1"/>
    </source>
</evidence>
<evidence type="ECO:0000259" key="5">
    <source>
        <dbReference type="PROSITE" id="PS50977"/>
    </source>
</evidence>
<feature type="DNA-binding region" description="H-T-H motif" evidence="4">
    <location>
        <begin position="28"/>
        <end position="47"/>
    </location>
</feature>
<dbReference type="InterPro" id="IPR050109">
    <property type="entry name" value="HTH-type_TetR-like_transc_reg"/>
</dbReference>
<evidence type="ECO:0000256" key="3">
    <source>
        <dbReference type="ARBA" id="ARBA00023163"/>
    </source>
</evidence>